<evidence type="ECO:0000256" key="12">
    <source>
        <dbReference type="PROSITE-ProRule" id="PRU00282"/>
    </source>
</evidence>
<dbReference type="PROSITE" id="PS50920">
    <property type="entry name" value="SOLCAR"/>
    <property type="match status" value="3"/>
</dbReference>
<feature type="repeat" description="Solcar" evidence="12">
    <location>
        <begin position="36"/>
        <end position="116"/>
    </location>
</feature>
<dbReference type="AlphaFoldDB" id="A0A7T8HHJ1"/>
<evidence type="ECO:0000313" key="14">
    <source>
        <dbReference type="EMBL" id="QQP49970.1"/>
    </source>
</evidence>
<evidence type="ECO:0000256" key="9">
    <source>
        <dbReference type="ARBA" id="ARBA00023065"/>
    </source>
</evidence>
<dbReference type="GO" id="GO:0048250">
    <property type="term" value="P:iron import into the mitochondrion"/>
    <property type="evidence" value="ECO:0007669"/>
    <property type="project" value="TreeGrafter"/>
</dbReference>
<evidence type="ECO:0000256" key="13">
    <source>
        <dbReference type="RuleBase" id="RU000488"/>
    </source>
</evidence>
<name>A0A7T8HHJ1_CALRO</name>
<proteinExistence type="inferred from homology"/>
<dbReference type="EMBL" id="CP045896">
    <property type="protein sequence ID" value="QQP49970.1"/>
    <property type="molecule type" value="Genomic_DNA"/>
</dbReference>
<dbReference type="SUPFAM" id="SSF103506">
    <property type="entry name" value="Mitochondrial carrier"/>
    <property type="match status" value="1"/>
</dbReference>
<evidence type="ECO:0000256" key="8">
    <source>
        <dbReference type="ARBA" id="ARBA00023004"/>
    </source>
</evidence>
<evidence type="ECO:0000256" key="7">
    <source>
        <dbReference type="ARBA" id="ARBA00022989"/>
    </source>
</evidence>
<evidence type="ECO:0000256" key="4">
    <source>
        <dbReference type="ARBA" id="ARBA00022496"/>
    </source>
</evidence>
<dbReference type="GO" id="GO:0005743">
    <property type="term" value="C:mitochondrial inner membrane"/>
    <property type="evidence" value="ECO:0007669"/>
    <property type="project" value="UniProtKB-SubCell"/>
</dbReference>
<evidence type="ECO:0000256" key="3">
    <source>
        <dbReference type="ARBA" id="ARBA00022448"/>
    </source>
</evidence>
<dbReference type="OrthoDB" id="43906at2759"/>
<dbReference type="InterPro" id="IPR018108">
    <property type="entry name" value="MCP_transmembrane"/>
</dbReference>
<dbReference type="InterPro" id="IPR023395">
    <property type="entry name" value="MCP_dom_sf"/>
</dbReference>
<comment type="subcellular location">
    <subcellularLocation>
        <location evidence="1">Mitochondrion inner membrane</location>
        <topology evidence="1">Multi-pass membrane protein</topology>
    </subcellularLocation>
</comment>
<keyword evidence="3 13" id="KW-0813">Transport</keyword>
<keyword evidence="8" id="KW-0408">Iron</keyword>
<comment type="similarity">
    <text evidence="2 13">Belongs to the mitochondrial carrier (TC 2.A.29) family.</text>
</comment>
<accession>A0A7T8HHJ1</accession>
<keyword evidence="5 12" id="KW-0812">Transmembrane</keyword>
<dbReference type="Pfam" id="PF00153">
    <property type="entry name" value="Mito_carr"/>
    <property type="match status" value="3"/>
</dbReference>
<dbReference type="GO" id="GO:0015093">
    <property type="term" value="F:ferrous iron transmembrane transporter activity"/>
    <property type="evidence" value="ECO:0007669"/>
    <property type="project" value="TreeGrafter"/>
</dbReference>
<evidence type="ECO:0000313" key="15">
    <source>
        <dbReference type="Proteomes" id="UP000595437"/>
    </source>
</evidence>
<evidence type="ECO:0000256" key="2">
    <source>
        <dbReference type="ARBA" id="ARBA00006375"/>
    </source>
</evidence>
<protein>
    <submittedName>
        <fullName evidence="14">Solute carrier family 25 (Mitochondrial iron transporter)_ member 37</fullName>
    </submittedName>
</protein>
<evidence type="ECO:0000256" key="5">
    <source>
        <dbReference type="ARBA" id="ARBA00022692"/>
    </source>
</evidence>
<evidence type="ECO:0000256" key="6">
    <source>
        <dbReference type="ARBA" id="ARBA00022792"/>
    </source>
</evidence>
<keyword evidence="9" id="KW-0406">Ion transport</keyword>
<evidence type="ECO:0000256" key="10">
    <source>
        <dbReference type="ARBA" id="ARBA00023128"/>
    </source>
</evidence>
<dbReference type="PANTHER" id="PTHR45758">
    <property type="entry name" value="MITOFERRIN-1-RELATED"/>
    <property type="match status" value="1"/>
</dbReference>
<evidence type="ECO:0000256" key="1">
    <source>
        <dbReference type="ARBA" id="ARBA00004448"/>
    </source>
</evidence>
<organism evidence="14 15">
    <name type="scientific">Caligus rogercresseyi</name>
    <name type="common">Sea louse</name>
    <dbReference type="NCBI Taxonomy" id="217165"/>
    <lineage>
        <taxon>Eukaryota</taxon>
        <taxon>Metazoa</taxon>
        <taxon>Ecdysozoa</taxon>
        <taxon>Arthropoda</taxon>
        <taxon>Crustacea</taxon>
        <taxon>Multicrustacea</taxon>
        <taxon>Hexanauplia</taxon>
        <taxon>Copepoda</taxon>
        <taxon>Siphonostomatoida</taxon>
        <taxon>Caligidae</taxon>
        <taxon>Caligus</taxon>
    </lineage>
</organism>
<evidence type="ECO:0000256" key="11">
    <source>
        <dbReference type="ARBA" id="ARBA00023136"/>
    </source>
</evidence>
<dbReference type="Gene3D" id="1.50.40.10">
    <property type="entry name" value="Mitochondrial carrier domain"/>
    <property type="match status" value="2"/>
</dbReference>
<sequence>MSNSQHHLNRVALPSCLLLPDFMSEFDDYESLPEATPLHITMMAGAAAGISEHCAMYPIDSVKTQMQSLDCDKGFRRGILSSLSGMVREEGFSAMALGSGPAHALYFSSYEQIKTVLGSSNSIGLPSVWIQGIAGVGATICHDSLMSPAEGKKMLESCFRMQMCCSKFSSASVAIRSIYHNEGLRAFYRSFLTSLSMNIPYQVSHFWTYELFTSLLNPGGLYNPGVHFVAGALAGAVASTVTMPLDVCKTLLNTQEPAVLKRVQASQIVGLRRAAGLVYSLKGLSGFFQGLQARIVYQMPATAISWSVYEFFKQYLKSRRPDSADHFESAADYMSRSSTSSSVSGGGGGCSNEIVLSTKFKSSDNWGTLGVVPSLMASSELVLQENEFKPKT</sequence>
<reference evidence="15" key="1">
    <citation type="submission" date="2021-01" db="EMBL/GenBank/DDBJ databases">
        <title>Caligus Genome Assembly.</title>
        <authorList>
            <person name="Gallardo-Escarate C."/>
        </authorList>
    </citation>
    <scope>NUCLEOTIDE SEQUENCE [LARGE SCALE GENOMIC DNA]</scope>
</reference>
<keyword evidence="15" id="KW-1185">Reference proteome</keyword>
<keyword evidence="7" id="KW-1133">Transmembrane helix</keyword>
<gene>
    <name evidence="14" type="ORF">FKW44_010807</name>
</gene>
<dbReference type="Proteomes" id="UP000595437">
    <property type="component" value="Chromosome 7"/>
</dbReference>
<keyword evidence="6" id="KW-0999">Mitochondrion inner membrane</keyword>
<keyword evidence="10" id="KW-0496">Mitochondrion</keyword>
<keyword evidence="4" id="KW-0410">Iron transport</keyword>
<keyword evidence="11 12" id="KW-0472">Membrane</keyword>
<feature type="repeat" description="Solcar" evidence="12">
    <location>
        <begin position="222"/>
        <end position="315"/>
    </location>
</feature>
<feature type="repeat" description="Solcar" evidence="12">
    <location>
        <begin position="126"/>
        <end position="215"/>
    </location>
</feature>
<dbReference type="PANTHER" id="PTHR45758:SF20">
    <property type="entry name" value="MITOFERRIN-2"/>
    <property type="match status" value="1"/>
</dbReference>